<evidence type="ECO:0000256" key="6">
    <source>
        <dbReference type="ARBA" id="ARBA00022989"/>
    </source>
</evidence>
<dbReference type="PANTHER" id="PTHR33908:SF3">
    <property type="entry name" value="UNDECAPRENYL PHOSPHATE-ALPHA-4-AMINO-4-DEOXY-L-ARABINOSE ARABINOSYL TRANSFERASE"/>
    <property type="match status" value="1"/>
</dbReference>
<keyword evidence="4" id="KW-0808">Transferase</keyword>
<sequence length="526" mass="59947">MISTHTYKENYFWQLFALLSIILLFRLGATPIYILDEAKNSQCAREMLMNSNGIIPTFNGELRTDKPPLHYFFMMAAYKIFGQTPFAARFFSAIMGLLTVLVSYHYTKKFLNAASGFCVALVLACSTHFLFEFRLAVPDPYLIFFITLGLFSGFSWLQTQKPLDMLLTSVSLAMATLAKGPIAIALPGFCFLLWIVLKKKWPVLFSWSFLSGIIIYFIIAIPWYYAVYKATNGEWIKGFFVDHNLNRFSDPQEGHGGFFLVTILFVLIGLIPFMSFLGEVIKARKELFKNDFILFCGIVVLAFVVFFSISSTKLPNYPMPCYPFAAVILGVFIYLLINGAVTSKKYPLYILTVFTFILPVAGYFAIKQEAEAAHVSWIALTLFVCPVILFGYFFIIKTADWQKRIAVIAFAFSLFNITGLHYVYPVLYSQNPVTKTITTVKNYQHIYSYDTFNPAYRFYLDKDVPVTTSLPELKHWLDSTPNALIITRTYFVDTLKALPLQNVATHHDLFELPTTVIFKADAKPES</sequence>
<feature type="transmembrane region" description="Helical" evidence="8">
    <location>
        <begin position="322"/>
        <end position="341"/>
    </location>
</feature>
<evidence type="ECO:0000256" key="7">
    <source>
        <dbReference type="ARBA" id="ARBA00023136"/>
    </source>
</evidence>
<feature type="transmembrane region" description="Helical" evidence="8">
    <location>
        <begin position="292"/>
        <end position="310"/>
    </location>
</feature>
<evidence type="ECO:0000256" key="3">
    <source>
        <dbReference type="ARBA" id="ARBA00022676"/>
    </source>
</evidence>
<feature type="transmembrane region" description="Helical" evidence="8">
    <location>
        <begin position="140"/>
        <end position="157"/>
    </location>
</feature>
<feature type="transmembrane region" description="Helical" evidence="8">
    <location>
        <begin position="177"/>
        <end position="197"/>
    </location>
</feature>
<feature type="transmembrane region" description="Helical" evidence="8">
    <location>
        <begin position="86"/>
        <end position="104"/>
    </location>
</feature>
<dbReference type="PANTHER" id="PTHR33908">
    <property type="entry name" value="MANNOSYLTRANSFERASE YKCB-RELATED"/>
    <property type="match status" value="1"/>
</dbReference>
<feature type="transmembrane region" description="Helical" evidence="8">
    <location>
        <begin position="204"/>
        <end position="225"/>
    </location>
</feature>
<dbReference type="Pfam" id="PF02366">
    <property type="entry name" value="PMT"/>
    <property type="match status" value="1"/>
</dbReference>
<proteinExistence type="predicted"/>
<keyword evidence="6 8" id="KW-1133">Transmembrane helix</keyword>
<keyword evidence="5 8" id="KW-0812">Transmembrane</keyword>
<comment type="subcellular location">
    <subcellularLocation>
        <location evidence="1">Cell membrane</location>
        <topology evidence="1">Multi-pass membrane protein</topology>
    </subcellularLocation>
</comment>
<feature type="transmembrane region" description="Helical" evidence="8">
    <location>
        <begin position="110"/>
        <end position="131"/>
    </location>
</feature>
<evidence type="ECO:0000256" key="2">
    <source>
        <dbReference type="ARBA" id="ARBA00022475"/>
    </source>
</evidence>
<accession>A0ABV3ZF93</accession>
<evidence type="ECO:0000259" key="9">
    <source>
        <dbReference type="Pfam" id="PF02366"/>
    </source>
</evidence>
<organism evidence="10 11">
    <name type="scientific">Danxiaibacter flavus</name>
    <dbReference type="NCBI Taxonomy" id="3049108"/>
    <lineage>
        <taxon>Bacteria</taxon>
        <taxon>Pseudomonadati</taxon>
        <taxon>Bacteroidota</taxon>
        <taxon>Chitinophagia</taxon>
        <taxon>Chitinophagales</taxon>
        <taxon>Chitinophagaceae</taxon>
        <taxon>Danxiaibacter</taxon>
    </lineage>
</organism>
<evidence type="ECO:0000256" key="1">
    <source>
        <dbReference type="ARBA" id="ARBA00004651"/>
    </source>
</evidence>
<feature type="transmembrane region" description="Helical" evidence="8">
    <location>
        <begin position="372"/>
        <end position="393"/>
    </location>
</feature>
<feature type="domain" description="ArnT-like N-terminal" evidence="9">
    <location>
        <begin position="60"/>
        <end position="228"/>
    </location>
</feature>
<feature type="transmembrane region" description="Helical" evidence="8">
    <location>
        <begin position="405"/>
        <end position="424"/>
    </location>
</feature>
<dbReference type="InterPro" id="IPR050297">
    <property type="entry name" value="LipidA_mod_glycosyltrf_83"/>
</dbReference>
<keyword evidence="3" id="KW-0328">Glycosyltransferase</keyword>
<evidence type="ECO:0000313" key="10">
    <source>
        <dbReference type="EMBL" id="MEX6688554.1"/>
    </source>
</evidence>
<gene>
    <name evidence="10" type="ORF">QTN47_13660</name>
</gene>
<evidence type="ECO:0000256" key="4">
    <source>
        <dbReference type="ARBA" id="ARBA00022679"/>
    </source>
</evidence>
<dbReference type="EMBL" id="JAULBC010000004">
    <property type="protein sequence ID" value="MEX6688554.1"/>
    <property type="molecule type" value="Genomic_DNA"/>
</dbReference>
<name>A0ABV3ZF93_9BACT</name>
<keyword evidence="2" id="KW-1003">Cell membrane</keyword>
<feature type="transmembrane region" description="Helical" evidence="8">
    <location>
        <begin position="12"/>
        <end position="35"/>
    </location>
</feature>
<evidence type="ECO:0000256" key="8">
    <source>
        <dbReference type="SAM" id="Phobius"/>
    </source>
</evidence>
<evidence type="ECO:0000256" key="5">
    <source>
        <dbReference type="ARBA" id="ARBA00022692"/>
    </source>
</evidence>
<dbReference type="InterPro" id="IPR003342">
    <property type="entry name" value="ArnT-like_N"/>
</dbReference>
<comment type="caution">
    <text evidence="10">The sequence shown here is derived from an EMBL/GenBank/DDBJ whole genome shotgun (WGS) entry which is preliminary data.</text>
</comment>
<keyword evidence="7 8" id="KW-0472">Membrane</keyword>
<protein>
    <submittedName>
        <fullName evidence="10">Glycosyltransferase family 39 protein</fullName>
    </submittedName>
</protein>
<reference evidence="10 11" key="1">
    <citation type="submission" date="2023-07" db="EMBL/GenBank/DDBJ databases">
        <authorList>
            <person name="Lian W.-H."/>
        </authorList>
    </citation>
    <scope>NUCLEOTIDE SEQUENCE [LARGE SCALE GENOMIC DNA]</scope>
    <source>
        <strain evidence="10 11">SYSU DXS3180</strain>
    </source>
</reference>
<feature type="transmembrane region" description="Helical" evidence="8">
    <location>
        <begin position="348"/>
        <end position="366"/>
    </location>
</feature>
<dbReference type="RefSeq" id="WP_369329963.1">
    <property type="nucleotide sequence ID" value="NZ_JAULBC010000004.1"/>
</dbReference>
<evidence type="ECO:0000313" key="11">
    <source>
        <dbReference type="Proteomes" id="UP001560573"/>
    </source>
</evidence>
<dbReference type="Proteomes" id="UP001560573">
    <property type="component" value="Unassembled WGS sequence"/>
</dbReference>
<feature type="transmembrane region" description="Helical" evidence="8">
    <location>
        <begin position="258"/>
        <end position="280"/>
    </location>
</feature>
<keyword evidence="11" id="KW-1185">Reference proteome</keyword>